<dbReference type="PROSITE" id="PS50002">
    <property type="entry name" value="SH3"/>
    <property type="match status" value="1"/>
</dbReference>
<gene>
    <name evidence="8" type="ORF">CORT_0A03850</name>
</gene>
<feature type="domain" description="SH3" evidence="6">
    <location>
        <begin position="70"/>
        <end position="132"/>
    </location>
</feature>
<evidence type="ECO:0000256" key="2">
    <source>
        <dbReference type="ARBA" id="ARBA00022737"/>
    </source>
</evidence>
<dbReference type="CDD" id="cd06890">
    <property type="entry name" value="PX_Bem1p"/>
    <property type="match status" value="1"/>
</dbReference>
<name>H8WWE9_CANO9</name>
<dbReference type="SMART" id="SM00326">
    <property type="entry name" value="SH3"/>
    <property type="match status" value="1"/>
</dbReference>
<feature type="compositionally biased region" description="Polar residues" evidence="5">
    <location>
        <begin position="427"/>
        <end position="441"/>
    </location>
</feature>
<evidence type="ECO:0000259" key="6">
    <source>
        <dbReference type="PROSITE" id="PS50002"/>
    </source>
</evidence>
<feature type="compositionally biased region" description="Basic and acidic residues" evidence="5">
    <location>
        <begin position="443"/>
        <end position="455"/>
    </location>
</feature>
<feature type="coiled-coil region" evidence="4">
    <location>
        <begin position="352"/>
        <end position="379"/>
    </location>
</feature>
<keyword evidence="1 3" id="KW-0728">SH3 domain</keyword>
<dbReference type="Proteomes" id="UP000005018">
    <property type="component" value="Chromosome 1"/>
</dbReference>
<dbReference type="GO" id="GO:0030447">
    <property type="term" value="P:filamentous growth"/>
    <property type="evidence" value="ECO:0007669"/>
    <property type="project" value="UniProtKB-ARBA"/>
</dbReference>
<evidence type="ECO:0008006" key="10">
    <source>
        <dbReference type="Google" id="ProtNLM"/>
    </source>
</evidence>
<dbReference type="GO" id="GO:0000747">
    <property type="term" value="P:conjugation with cellular fusion"/>
    <property type="evidence" value="ECO:0007669"/>
    <property type="project" value="TreeGrafter"/>
</dbReference>
<dbReference type="GO" id="GO:0035091">
    <property type="term" value="F:phosphatidylinositol binding"/>
    <property type="evidence" value="ECO:0007669"/>
    <property type="project" value="InterPro"/>
</dbReference>
<feature type="region of interest" description="Disordered" evidence="5">
    <location>
        <begin position="427"/>
        <end position="544"/>
    </location>
</feature>
<dbReference type="Gene3D" id="3.30.1520.10">
    <property type="entry name" value="Phox-like domain"/>
    <property type="match status" value="1"/>
</dbReference>
<evidence type="ECO:0000256" key="3">
    <source>
        <dbReference type="PROSITE-ProRule" id="PRU00192"/>
    </source>
</evidence>
<evidence type="ECO:0000259" key="7">
    <source>
        <dbReference type="PROSITE" id="PS50195"/>
    </source>
</evidence>
<feature type="compositionally biased region" description="Polar residues" evidence="5">
    <location>
        <begin position="456"/>
        <end position="466"/>
    </location>
</feature>
<keyword evidence="2" id="KW-0677">Repeat</keyword>
<dbReference type="KEGG" id="cot:CORT_0A03850"/>
<dbReference type="RefSeq" id="XP_003866213.1">
    <property type="nucleotide sequence ID" value="XM_003866165.1"/>
</dbReference>
<dbReference type="AlphaFoldDB" id="H8WWE9"/>
<evidence type="ECO:0000256" key="4">
    <source>
        <dbReference type="SAM" id="Coils"/>
    </source>
</evidence>
<reference evidence="8 9" key="1">
    <citation type="journal article" date="2012" name="PLoS ONE">
        <title>Sequence and analysis of the genome of the pathogenic yeast Candida orthopsilosis.</title>
        <authorList>
            <person name="Riccombeni A."/>
            <person name="Vidanes G."/>
            <person name="Proux-Wera E."/>
            <person name="Wolfe K.H."/>
            <person name="Butler G."/>
        </authorList>
    </citation>
    <scope>NUCLEOTIDE SEQUENCE [LARGE SCALE GENOMIC DNA]</scope>
    <source>
        <strain evidence="8 9">Co 90-125</strain>
    </source>
</reference>
<dbReference type="Pfam" id="PF00018">
    <property type="entry name" value="SH3_1"/>
    <property type="match status" value="1"/>
</dbReference>
<dbReference type="PANTHER" id="PTHR15706">
    <property type="entry name" value="SH3 MULTIPLE DOMAIN"/>
    <property type="match status" value="1"/>
</dbReference>
<dbReference type="GO" id="GO:0005737">
    <property type="term" value="C:cytoplasm"/>
    <property type="evidence" value="ECO:0007669"/>
    <property type="project" value="TreeGrafter"/>
</dbReference>
<dbReference type="SUPFAM" id="SSF50044">
    <property type="entry name" value="SH3-domain"/>
    <property type="match status" value="1"/>
</dbReference>
<dbReference type="InterPro" id="IPR035550">
    <property type="entry name" value="Bem1/Scd2_PX"/>
</dbReference>
<dbReference type="EMBL" id="HE681719">
    <property type="protein sequence ID" value="CCG20773.1"/>
    <property type="molecule type" value="Genomic_DNA"/>
</dbReference>
<feature type="compositionally biased region" description="Basic and acidic residues" evidence="5">
    <location>
        <begin position="490"/>
        <end position="499"/>
    </location>
</feature>
<dbReference type="InterPro" id="IPR001452">
    <property type="entry name" value="SH3_domain"/>
</dbReference>
<dbReference type="SUPFAM" id="SSF64268">
    <property type="entry name" value="PX domain"/>
    <property type="match status" value="1"/>
</dbReference>
<dbReference type="InterPro" id="IPR051228">
    <property type="entry name" value="NADPH_Oxidase/PX-Domain"/>
</dbReference>
<feature type="domain" description="PX" evidence="7">
    <location>
        <begin position="173"/>
        <end position="319"/>
    </location>
</feature>
<protein>
    <recommendedName>
        <fullName evidence="10">Bud emergence protein 1</fullName>
    </recommendedName>
</protein>
<dbReference type="CDD" id="cd00174">
    <property type="entry name" value="SH3"/>
    <property type="match status" value="1"/>
</dbReference>
<sequence length="718" mass="81428">MMTMVPPTSSHQPDPKLTEHVLQQPQTQKPAKSLSQSVAATPHSLATPLRSLTISRPKTKKESGVSNKFRPTIILVAKYSFTAESSNELSVTKGDILKLLDQPRDGWILVKYIDKLHSPGLIPATYVDIAVNDQTNPITINWLHGTDNADIVKEHNYLNLQFNKVEAIFLTINNRAYPVSASISNFLLFKERYWYRLDIQYSDKSRAHLCRYYQDFYNLHIMLLDLVSRISSSANSEDLRLPKLPEPLPTTTTLDNYNDDEGDSTVKAEKTFEHETTQVNMLLKRCNDLNIYINKLILNKYFQTSKELIEWLELGYKDSPGYVLEATDEDYDAEWTNEEINNKILPDSINVVKVYEEKKLQMEQELEALKKEQEAEMYEIDDADLPTRAKSKNIYNNYQQASHIMSIAQVSRQGSVKLTRADSRLNSYNATRTSNSQNNSPEVLRKQADHTDRADTSTNSLSTTFSPIEEDQHYGGSPDTSRGSHTMKLSRKDSFKPEEPNAASPQYSKYTSYQTSIPSSPQVPSLQQKPPTLSSPVIHSPNNQYSPKLGSLPKVKTQSSHQQIHPYHDKPYQLPQSMPSKMSPMGVNSQVFPVSGYTNARHPGFNANANNPHFSATSNYSHSSGSPSPTSANAISNMKHQYIKCKIVNPHDEIIALKLSKSQIKTIGDLKNLIKSKVFYNKLFIKLPNLNNFENIDVVKFNITEFLKFNDRVLLRIA</sequence>
<dbReference type="InterPro" id="IPR036871">
    <property type="entry name" value="PX_dom_sf"/>
</dbReference>
<dbReference type="Gene3D" id="2.30.30.40">
    <property type="entry name" value="SH3 Domains"/>
    <property type="match status" value="1"/>
</dbReference>
<dbReference type="PANTHER" id="PTHR15706:SF2">
    <property type="entry name" value="SH3 AND PX DOMAIN-CONTAINING PROTEIN 2A"/>
    <property type="match status" value="1"/>
</dbReference>
<accession>H8WWE9</accession>
<evidence type="ECO:0000256" key="5">
    <source>
        <dbReference type="SAM" id="MobiDB-lite"/>
    </source>
</evidence>
<dbReference type="PROSITE" id="PS50195">
    <property type="entry name" value="PX"/>
    <property type="match status" value="1"/>
</dbReference>
<dbReference type="eggNOG" id="KOG4773">
    <property type="taxonomic scope" value="Eukaryota"/>
</dbReference>
<dbReference type="InterPro" id="IPR001683">
    <property type="entry name" value="PX_dom"/>
</dbReference>
<dbReference type="GO" id="GO:0030674">
    <property type="term" value="F:protein-macromolecule adaptor activity"/>
    <property type="evidence" value="ECO:0007669"/>
    <property type="project" value="TreeGrafter"/>
</dbReference>
<evidence type="ECO:0000256" key="1">
    <source>
        <dbReference type="ARBA" id="ARBA00022443"/>
    </source>
</evidence>
<feature type="compositionally biased region" description="Polar residues" evidence="5">
    <location>
        <begin position="503"/>
        <end position="544"/>
    </location>
</feature>
<dbReference type="SMART" id="SM00312">
    <property type="entry name" value="PX"/>
    <property type="match status" value="1"/>
</dbReference>
<feature type="compositionally biased region" description="Polar residues" evidence="5">
    <location>
        <begin position="21"/>
        <end position="39"/>
    </location>
</feature>
<dbReference type="OrthoDB" id="548867at2759"/>
<dbReference type="GeneID" id="14536997"/>
<dbReference type="HOGENOM" id="CLU_019411_0_0_1"/>
<dbReference type="Pfam" id="PF00787">
    <property type="entry name" value="PX"/>
    <property type="match status" value="1"/>
</dbReference>
<keyword evidence="4" id="KW-0175">Coiled coil</keyword>
<feature type="region of interest" description="Disordered" evidence="5">
    <location>
        <begin position="21"/>
        <end position="40"/>
    </location>
</feature>
<dbReference type="GO" id="GO:0043332">
    <property type="term" value="C:mating projection tip"/>
    <property type="evidence" value="ECO:0007669"/>
    <property type="project" value="TreeGrafter"/>
</dbReference>
<evidence type="ECO:0000313" key="9">
    <source>
        <dbReference type="Proteomes" id="UP000005018"/>
    </source>
</evidence>
<dbReference type="InterPro" id="IPR036028">
    <property type="entry name" value="SH3-like_dom_sf"/>
</dbReference>
<keyword evidence="9" id="KW-1185">Reference proteome</keyword>
<organism evidence="8 9">
    <name type="scientific">Candida orthopsilosis (strain 90-125)</name>
    <name type="common">Yeast</name>
    <dbReference type="NCBI Taxonomy" id="1136231"/>
    <lineage>
        <taxon>Eukaryota</taxon>
        <taxon>Fungi</taxon>
        <taxon>Dikarya</taxon>
        <taxon>Ascomycota</taxon>
        <taxon>Saccharomycotina</taxon>
        <taxon>Pichiomycetes</taxon>
        <taxon>Debaryomycetaceae</taxon>
        <taxon>Candida/Lodderomyces clade</taxon>
        <taxon>Candida</taxon>
    </lineage>
</organism>
<proteinExistence type="predicted"/>
<evidence type="ECO:0000313" key="8">
    <source>
        <dbReference type="EMBL" id="CCG20773.1"/>
    </source>
</evidence>